<accession>A0A061QMB8</accession>
<name>A0A061QMB8_9CHLO</name>
<dbReference type="EMBL" id="GBEZ01027787">
    <property type="protein sequence ID" value="JAC59565.1"/>
    <property type="molecule type" value="Transcribed_RNA"/>
</dbReference>
<gene>
    <name evidence="1" type="ORF">TSPGSL018_31114</name>
</gene>
<evidence type="ECO:0000313" key="1">
    <source>
        <dbReference type="EMBL" id="JAC59565.1"/>
    </source>
</evidence>
<organism evidence="1">
    <name type="scientific">Tetraselmis sp. GSL018</name>
    <dbReference type="NCBI Taxonomy" id="582737"/>
    <lineage>
        <taxon>Eukaryota</taxon>
        <taxon>Viridiplantae</taxon>
        <taxon>Chlorophyta</taxon>
        <taxon>core chlorophytes</taxon>
        <taxon>Chlorodendrophyceae</taxon>
        <taxon>Chlorodendrales</taxon>
        <taxon>Chlorodendraceae</taxon>
        <taxon>Tetraselmis</taxon>
    </lineage>
</organism>
<feature type="non-terminal residue" evidence="1">
    <location>
        <position position="1"/>
    </location>
</feature>
<dbReference type="AlphaFoldDB" id="A0A061QMB8"/>
<reference evidence="1" key="1">
    <citation type="submission" date="2014-05" db="EMBL/GenBank/DDBJ databases">
        <title>The transcriptome of the halophilic microalga Tetraselmis sp. GSL018 isolated from the Great Salt Lake, Utah.</title>
        <authorList>
            <person name="Jinkerson R.E."/>
            <person name="D'Adamo S."/>
            <person name="Posewitz M.C."/>
        </authorList>
    </citation>
    <scope>NUCLEOTIDE SEQUENCE</scope>
    <source>
        <strain evidence="1">GSL018</strain>
    </source>
</reference>
<proteinExistence type="predicted"/>
<sequence>AMSPSYTGMASFFVTRSELKQLVHLHLTDVIIRVWNKHIRDQAASGTPFSSSEELPLYSGTDESTALDFVESMIRKLDGNFAAYYDRFRECAEKLETLYDSKELLELFLEQVKLQEATVGSVHPHEEVSEAQVMVQPNTGKCLLVCSDAAFVGQRVPSVTLNAILRRRQRDPTASEYFVIYYGYVQVTNGTIPDYPDYRFHGTSGFRKDAQTYMSLTDPGDGHCLEGTWNTEWMRGAIVHVEWLERPKAAEDRSLIESYRISSFVDFMKVRTHVGNAAPTTWFVGRPLKDSGRFDIDFLKVVHTTAAAMSAAFAHGGAECKVVMEGITAAQMLQYMRHLSLQVVRNRARQYLSAAFPLNTPLVDDREETLEKNGGNPVTVTDKYEIGKLGVLLASEGGFDKVTFDGAGDAYPSVNVLEQLGRPEAVDLVHRAHERGLITYYSAGFKIQDDSIAKAVLTGTDGVGIGGAQVLRHMDHKTGMHGPYQPENLEVILGLRDKAQATVLGQGVLLLCRLDRMFFEGTIEEAMEPKRQELLKLLQADDEAGVGRVLEECKRVMDMPDDGETPMLGYFRRVLAAESPMIKEQAVMESGLKGWEAVCGKIRILVENEDEDELHDIYMMQPWQGWKDACHEVIFGGAARMRSKLKLGKAMRSMKV</sequence>
<protein>
    <submittedName>
        <fullName evidence="1">Uncharacterized protein</fullName>
    </submittedName>
</protein>